<dbReference type="RefSeq" id="WP_073094289.1">
    <property type="nucleotide sequence ID" value="NZ_FRCY01000005.1"/>
</dbReference>
<dbReference type="OrthoDB" id="839742at2"/>
<organism evidence="2 3">
    <name type="scientific">Cyclobacterium lianum</name>
    <dbReference type="NCBI Taxonomy" id="388280"/>
    <lineage>
        <taxon>Bacteria</taxon>
        <taxon>Pseudomonadati</taxon>
        <taxon>Bacteroidota</taxon>
        <taxon>Cytophagia</taxon>
        <taxon>Cytophagales</taxon>
        <taxon>Cyclobacteriaceae</taxon>
        <taxon>Cyclobacterium</taxon>
    </lineage>
</organism>
<dbReference type="Pfam" id="PF13884">
    <property type="entry name" value="Peptidase_S74"/>
    <property type="match status" value="1"/>
</dbReference>
<proteinExistence type="predicted"/>
<dbReference type="EMBL" id="FRCY01000005">
    <property type="protein sequence ID" value="SHM97938.1"/>
    <property type="molecule type" value="Genomic_DNA"/>
</dbReference>
<dbReference type="Proteomes" id="UP000184513">
    <property type="component" value="Unassembled WGS sequence"/>
</dbReference>
<protein>
    <submittedName>
        <fullName evidence="2">Chaperone of endosialidase</fullName>
    </submittedName>
</protein>
<dbReference type="PROSITE" id="PS51257">
    <property type="entry name" value="PROKAR_LIPOPROTEIN"/>
    <property type="match status" value="1"/>
</dbReference>
<reference evidence="2 3" key="1">
    <citation type="submission" date="2016-11" db="EMBL/GenBank/DDBJ databases">
        <authorList>
            <person name="Jaros S."/>
            <person name="Januszkiewicz K."/>
            <person name="Wedrychowicz H."/>
        </authorList>
    </citation>
    <scope>NUCLEOTIDE SEQUENCE [LARGE SCALE GENOMIC DNA]</scope>
    <source>
        <strain evidence="2 3">CGMCC 1.6102</strain>
    </source>
</reference>
<evidence type="ECO:0000313" key="2">
    <source>
        <dbReference type="EMBL" id="SHM97938.1"/>
    </source>
</evidence>
<sequence length="169" mass="18750">MTTKFPFALILSLGIGFLSCSVSDDEQGIKVEICNNGIDDDSDGQIDCDDGDCVEDNACIQLGSDYRLKDNISVLRYGLSEALQLHAKTYTYKADDSAEKRMGFMAQDVQAIMPELVSVDKSDQHLKLKYMDLVPVLVNAIKEQQQIIASHQQQIELLKCALENQGQSK</sequence>
<name>A0A1M7N4M8_9BACT</name>
<gene>
    <name evidence="2" type="ORF">SAMN04488057_10530</name>
</gene>
<dbReference type="InterPro" id="IPR030392">
    <property type="entry name" value="S74_ICA"/>
</dbReference>
<dbReference type="PROSITE" id="PS51688">
    <property type="entry name" value="ICA"/>
    <property type="match status" value="1"/>
</dbReference>
<evidence type="ECO:0000259" key="1">
    <source>
        <dbReference type="PROSITE" id="PS51688"/>
    </source>
</evidence>
<dbReference type="AlphaFoldDB" id="A0A1M7N4M8"/>
<keyword evidence="3" id="KW-1185">Reference proteome</keyword>
<accession>A0A1M7N4M8</accession>
<evidence type="ECO:0000313" key="3">
    <source>
        <dbReference type="Proteomes" id="UP000184513"/>
    </source>
</evidence>
<feature type="domain" description="Peptidase S74" evidence="1">
    <location>
        <begin position="64"/>
        <end position="155"/>
    </location>
</feature>